<comment type="caution">
    <text evidence="5">The sequence shown here is derived from an EMBL/GenBank/DDBJ whole genome shotgun (WGS) entry which is preliminary data.</text>
</comment>
<keyword evidence="6" id="KW-1185">Reference proteome</keyword>
<proteinExistence type="predicted"/>
<dbReference type="GO" id="GO:0005634">
    <property type="term" value="C:nucleus"/>
    <property type="evidence" value="ECO:0007669"/>
    <property type="project" value="UniProtKB-UniRule"/>
</dbReference>
<dbReference type="InterPro" id="IPR050342">
    <property type="entry name" value="HMGB"/>
</dbReference>
<dbReference type="EMBL" id="JANBUH010000096">
    <property type="protein sequence ID" value="KAJ2754777.1"/>
    <property type="molecule type" value="Genomic_DNA"/>
</dbReference>
<feature type="compositionally biased region" description="Basic residues" evidence="3">
    <location>
        <begin position="44"/>
        <end position="54"/>
    </location>
</feature>
<protein>
    <submittedName>
        <fullName evidence="5">Non-histone chromosomal protein 6</fullName>
    </submittedName>
</protein>
<feature type="compositionally biased region" description="Low complexity" evidence="3">
    <location>
        <begin position="1"/>
        <end position="35"/>
    </location>
</feature>
<evidence type="ECO:0000313" key="5">
    <source>
        <dbReference type="EMBL" id="KAJ2754777.1"/>
    </source>
</evidence>
<feature type="domain" description="HMG box" evidence="4">
    <location>
        <begin position="54"/>
        <end position="122"/>
    </location>
</feature>
<dbReference type="AlphaFoldDB" id="A0A9W8H2V1"/>
<keyword evidence="2" id="KW-0539">Nucleus</keyword>
<evidence type="ECO:0000256" key="1">
    <source>
        <dbReference type="ARBA" id="ARBA00023125"/>
    </source>
</evidence>
<dbReference type="SMART" id="SM00398">
    <property type="entry name" value="HMG"/>
    <property type="match status" value="1"/>
</dbReference>
<dbReference type="Gene3D" id="1.10.30.10">
    <property type="entry name" value="High mobility group box domain"/>
    <property type="match status" value="1"/>
</dbReference>
<dbReference type="PANTHER" id="PTHR48112:SF22">
    <property type="entry name" value="MITOCHONDRIAL TRANSCRIPTION FACTOR A, ISOFORM B"/>
    <property type="match status" value="1"/>
</dbReference>
<dbReference type="OrthoDB" id="1919336at2759"/>
<evidence type="ECO:0000259" key="4">
    <source>
        <dbReference type="PROSITE" id="PS50118"/>
    </source>
</evidence>
<dbReference type="InterPro" id="IPR009071">
    <property type="entry name" value="HMG_box_dom"/>
</dbReference>
<keyword evidence="1 2" id="KW-0238">DNA-binding</keyword>
<feature type="region of interest" description="Disordered" evidence="3">
    <location>
        <begin position="1"/>
        <end position="54"/>
    </location>
</feature>
<dbReference type="Proteomes" id="UP001140011">
    <property type="component" value="Unassembled WGS sequence"/>
</dbReference>
<organism evidence="5 6">
    <name type="scientific">Coemansia pectinata</name>
    <dbReference type="NCBI Taxonomy" id="1052879"/>
    <lineage>
        <taxon>Eukaryota</taxon>
        <taxon>Fungi</taxon>
        <taxon>Fungi incertae sedis</taxon>
        <taxon>Zoopagomycota</taxon>
        <taxon>Kickxellomycotina</taxon>
        <taxon>Kickxellomycetes</taxon>
        <taxon>Kickxellales</taxon>
        <taxon>Kickxellaceae</taxon>
        <taxon>Coemansia</taxon>
    </lineage>
</organism>
<dbReference type="PROSITE" id="PS50118">
    <property type="entry name" value="HMG_BOX_2"/>
    <property type="match status" value="1"/>
</dbReference>
<gene>
    <name evidence="5" type="primary">NHP6</name>
    <name evidence="5" type="ORF">GGI19_002160</name>
</gene>
<sequence>MARSATAKPAKAAAIPATKPTKVAKATSSRAAKASVAEKEPKAKRGKKKAKTGPKRALSAYMFFSKAMRKTVQEENPEVSFGQIGKILGDKWKNLSDAAKAPYNAESEKDKIRYANEKASHVDVSEQSE</sequence>
<name>A0A9W8H2V1_9FUNG</name>
<reference evidence="5" key="1">
    <citation type="submission" date="2022-07" db="EMBL/GenBank/DDBJ databases">
        <title>Phylogenomic reconstructions and comparative analyses of Kickxellomycotina fungi.</title>
        <authorList>
            <person name="Reynolds N.K."/>
            <person name="Stajich J.E."/>
            <person name="Barry K."/>
            <person name="Grigoriev I.V."/>
            <person name="Crous P."/>
            <person name="Smith M.E."/>
        </authorList>
    </citation>
    <scope>NUCLEOTIDE SEQUENCE</scope>
    <source>
        <strain evidence="5">BCRC 34297</strain>
    </source>
</reference>
<dbReference type="GO" id="GO:0003677">
    <property type="term" value="F:DNA binding"/>
    <property type="evidence" value="ECO:0007669"/>
    <property type="project" value="UniProtKB-UniRule"/>
</dbReference>
<evidence type="ECO:0000313" key="6">
    <source>
        <dbReference type="Proteomes" id="UP001140011"/>
    </source>
</evidence>
<dbReference type="InterPro" id="IPR036910">
    <property type="entry name" value="HMG_box_dom_sf"/>
</dbReference>
<feature type="DNA-binding region" description="HMG box" evidence="2">
    <location>
        <begin position="54"/>
        <end position="122"/>
    </location>
</feature>
<dbReference type="Pfam" id="PF00505">
    <property type="entry name" value="HMG_box"/>
    <property type="match status" value="1"/>
</dbReference>
<accession>A0A9W8H2V1</accession>
<dbReference type="PANTHER" id="PTHR48112">
    <property type="entry name" value="HIGH MOBILITY GROUP PROTEIN DSP1"/>
    <property type="match status" value="1"/>
</dbReference>
<evidence type="ECO:0000256" key="2">
    <source>
        <dbReference type="PROSITE-ProRule" id="PRU00267"/>
    </source>
</evidence>
<dbReference type="SUPFAM" id="SSF47095">
    <property type="entry name" value="HMG-box"/>
    <property type="match status" value="1"/>
</dbReference>
<evidence type="ECO:0000256" key="3">
    <source>
        <dbReference type="SAM" id="MobiDB-lite"/>
    </source>
</evidence>